<sequence>MINCKKRRSENKRQSPRPFVLERALRCEFGNSSAVGQLAGTATAKDVPGITIFLGT</sequence>
<dbReference type="Proteomes" id="UP000319949">
    <property type="component" value="Unassembled WGS sequence"/>
</dbReference>
<protein>
    <submittedName>
        <fullName evidence="1">Uncharacterized protein</fullName>
    </submittedName>
</protein>
<comment type="caution">
    <text evidence="1">The sequence shown here is derived from an EMBL/GenBank/DDBJ whole genome shotgun (WGS) entry which is preliminary data.</text>
</comment>
<evidence type="ECO:0000313" key="1">
    <source>
        <dbReference type="EMBL" id="TWB01930.1"/>
    </source>
</evidence>
<accession>A0A560DXX0</accession>
<gene>
    <name evidence="1" type="ORF">FBZ96_103712</name>
</gene>
<organism evidence="1 2">
    <name type="scientific">Bradyrhizobium stylosanthis</name>
    <dbReference type="NCBI Taxonomy" id="1803665"/>
    <lineage>
        <taxon>Bacteria</taxon>
        <taxon>Pseudomonadati</taxon>
        <taxon>Pseudomonadota</taxon>
        <taxon>Alphaproteobacteria</taxon>
        <taxon>Hyphomicrobiales</taxon>
        <taxon>Nitrobacteraceae</taxon>
        <taxon>Bradyrhizobium</taxon>
    </lineage>
</organism>
<evidence type="ECO:0000313" key="2">
    <source>
        <dbReference type="Proteomes" id="UP000319949"/>
    </source>
</evidence>
<name>A0A560DXX0_9BRAD</name>
<proteinExistence type="predicted"/>
<dbReference type="EMBL" id="VITK01000003">
    <property type="protein sequence ID" value="TWB01930.1"/>
    <property type="molecule type" value="Genomic_DNA"/>
</dbReference>
<keyword evidence="2" id="KW-1185">Reference proteome</keyword>
<dbReference type="AlphaFoldDB" id="A0A560DXX0"/>
<reference evidence="1 2" key="1">
    <citation type="submission" date="2019-06" db="EMBL/GenBank/DDBJ databases">
        <title>Genomic Encyclopedia of Type Strains, Phase IV (KMG-V): Genome sequencing to study the core and pangenomes of soil and plant-associated prokaryotes.</title>
        <authorList>
            <person name="Whitman W."/>
        </authorList>
    </citation>
    <scope>NUCLEOTIDE SEQUENCE [LARGE SCALE GENOMIC DNA]</scope>
    <source>
        <strain evidence="1 2">BR 510</strain>
    </source>
</reference>